<keyword evidence="2" id="KW-1133">Transmembrane helix</keyword>
<keyword evidence="2" id="KW-0812">Transmembrane</keyword>
<dbReference type="RefSeq" id="WP_089322262.1">
    <property type="nucleotide sequence ID" value="NZ_FZOB01000001.1"/>
</dbReference>
<sequence>MSILNTAGKVVCSGPFSFFLGVSAGLIGLYMVSRIEEQRNLEKMQKEIEAAVKALEAQKKAAEATSTK</sequence>
<feature type="transmembrane region" description="Helical" evidence="2">
    <location>
        <begin position="16"/>
        <end position="33"/>
    </location>
</feature>
<gene>
    <name evidence="3" type="ORF">SAMN06265340_101233</name>
</gene>
<dbReference type="EMBL" id="FZOB01000001">
    <property type="protein sequence ID" value="SNR61863.1"/>
    <property type="molecule type" value="Genomic_DNA"/>
</dbReference>
<reference evidence="4" key="1">
    <citation type="submission" date="2017-06" db="EMBL/GenBank/DDBJ databases">
        <authorList>
            <person name="Varghese N."/>
            <person name="Submissions S."/>
        </authorList>
    </citation>
    <scope>NUCLEOTIDE SEQUENCE [LARGE SCALE GENOMIC DNA]</scope>
    <source>
        <strain evidence="4">DSM 15668</strain>
    </source>
</reference>
<keyword evidence="2" id="KW-0472">Membrane</keyword>
<proteinExistence type="predicted"/>
<keyword evidence="4" id="KW-1185">Reference proteome</keyword>
<keyword evidence="1" id="KW-0175">Coiled coil</keyword>
<evidence type="ECO:0000313" key="4">
    <source>
        <dbReference type="Proteomes" id="UP000198405"/>
    </source>
</evidence>
<evidence type="ECO:0000256" key="2">
    <source>
        <dbReference type="SAM" id="Phobius"/>
    </source>
</evidence>
<dbReference type="OrthoDB" id="10014445at2"/>
<name>A0A238XTT5_9BACT</name>
<organism evidence="3 4">
    <name type="scientific">Desulfurobacterium atlanticum</name>
    <dbReference type="NCBI Taxonomy" id="240169"/>
    <lineage>
        <taxon>Bacteria</taxon>
        <taxon>Pseudomonadati</taxon>
        <taxon>Aquificota</taxon>
        <taxon>Aquificia</taxon>
        <taxon>Desulfurobacteriales</taxon>
        <taxon>Desulfurobacteriaceae</taxon>
        <taxon>Desulfurobacterium</taxon>
    </lineage>
</organism>
<feature type="coiled-coil region" evidence="1">
    <location>
        <begin position="34"/>
        <end position="65"/>
    </location>
</feature>
<dbReference type="Proteomes" id="UP000198405">
    <property type="component" value="Unassembled WGS sequence"/>
</dbReference>
<evidence type="ECO:0000313" key="3">
    <source>
        <dbReference type="EMBL" id="SNR61863.1"/>
    </source>
</evidence>
<protein>
    <submittedName>
        <fullName evidence="3">Uncharacterized protein</fullName>
    </submittedName>
</protein>
<dbReference type="AlphaFoldDB" id="A0A238XTT5"/>
<evidence type="ECO:0000256" key="1">
    <source>
        <dbReference type="SAM" id="Coils"/>
    </source>
</evidence>
<accession>A0A238XTT5</accession>